<keyword evidence="1" id="KW-0472">Membrane</keyword>
<keyword evidence="3" id="KW-1185">Reference proteome</keyword>
<sequence>MIALVRIYISAFICSIGFFNLVRKEKVDNASSTSKGEELAPVVSPTLKLEIDRQVYRPGDPVVVTIQISNPTNGCSFLMERLGFEIMGIEKLDT</sequence>
<protein>
    <submittedName>
        <fullName evidence="2">Uncharacterized protein</fullName>
    </submittedName>
</protein>
<reference evidence="2 3" key="1">
    <citation type="submission" date="2019-04" db="EMBL/GenBank/DDBJ databases">
        <title>An improved genome assembly and genetic linkage map for asparagus bean, Vigna unguiculata ssp. sesquipedialis.</title>
        <authorList>
            <person name="Xia Q."/>
            <person name="Zhang R."/>
            <person name="Dong Y."/>
        </authorList>
    </citation>
    <scope>NUCLEOTIDE SEQUENCE [LARGE SCALE GENOMIC DNA]</scope>
    <source>
        <tissue evidence="2">Leaf</tissue>
    </source>
</reference>
<keyword evidence="1" id="KW-1133">Transmembrane helix</keyword>
<gene>
    <name evidence="2" type="ORF">DEO72_LG9g1205</name>
</gene>
<dbReference type="AlphaFoldDB" id="A0A4D6MZX8"/>
<evidence type="ECO:0000313" key="2">
    <source>
        <dbReference type="EMBL" id="QCE06194.1"/>
    </source>
</evidence>
<feature type="transmembrane region" description="Helical" evidence="1">
    <location>
        <begin position="6"/>
        <end position="22"/>
    </location>
</feature>
<accession>A0A4D6MZX8</accession>
<evidence type="ECO:0000256" key="1">
    <source>
        <dbReference type="SAM" id="Phobius"/>
    </source>
</evidence>
<proteinExistence type="predicted"/>
<keyword evidence="1" id="KW-0812">Transmembrane</keyword>
<evidence type="ECO:0000313" key="3">
    <source>
        <dbReference type="Proteomes" id="UP000501690"/>
    </source>
</evidence>
<organism evidence="2 3">
    <name type="scientific">Vigna unguiculata</name>
    <name type="common">Cowpea</name>
    <dbReference type="NCBI Taxonomy" id="3917"/>
    <lineage>
        <taxon>Eukaryota</taxon>
        <taxon>Viridiplantae</taxon>
        <taxon>Streptophyta</taxon>
        <taxon>Embryophyta</taxon>
        <taxon>Tracheophyta</taxon>
        <taxon>Spermatophyta</taxon>
        <taxon>Magnoliopsida</taxon>
        <taxon>eudicotyledons</taxon>
        <taxon>Gunneridae</taxon>
        <taxon>Pentapetalae</taxon>
        <taxon>rosids</taxon>
        <taxon>fabids</taxon>
        <taxon>Fabales</taxon>
        <taxon>Fabaceae</taxon>
        <taxon>Papilionoideae</taxon>
        <taxon>50 kb inversion clade</taxon>
        <taxon>NPAAA clade</taxon>
        <taxon>indigoferoid/millettioid clade</taxon>
        <taxon>Phaseoleae</taxon>
        <taxon>Vigna</taxon>
    </lineage>
</organism>
<dbReference type="EMBL" id="CP039353">
    <property type="protein sequence ID" value="QCE06194.1"/>
    <property type="molecule type" value="Genomic_DNA"/>
</dbReference>
<dbReference type="Proteomes" id="UP000501690">
    <property type="component" value="Linkage Group LG9"/>
</dbReference>
<name>A0A4D6MZX8_VIGUN</name>